<evidence type="ECO:0000256" key="5">
    <source>
        <dbReference type="ARBA" id="ARBA00022777"/>
    </source>
</evidence>
<dbReference type="Gene3D" id="1.10.287.130">
    <property type="match status" value="1"/>
</dbReference>
<keyword evidence="3" id="KW-0597">Phosphoprotein</keyword>
<dbReference type="SMART" id="SM00388">
    <property type="entry name" value="HisKA"/>
    <property type="match status" value="1"/>
</dbReference>
<dbReference type="PANTHER" id="PTHR43711:SF1">
    <property type="entry name" value="HISTIDINE KINASE 1"/>
    <property type="match status" value="1"/>
</dbReference>
<keyword evidence="7" id="KW-1133">Transmembrane helix</keyword>
<evidence type="ECO:0000259" key="8">
    <source>
        <dbReference type="PROSITE" id="PS50109"/>
    </source>
</evidence>
<dbReference type="EC" id="2.7.13.3" evidence="2"/>
<evidence type="ECO:0000256" key="4">
    <source>
        <dbReference type="ARBA" id="ARBA00022679"/>
    </source>
</evidence>
<dbReference type="InterPro" id="IPR003661">
    <property type="entry name" value="HisK_dim/P_dom"/>
</dbReference>
<feature type="domain" description="Histidine kinase" evidence="8">
    <location>
        <begin position="281"/>
        <end position="498"/>
    </location>
</feature>
<keyword evidence="6" id="KW-0902">Two-component regulatory system</keyword>
<dbReference type="Pfam" id="PF00512">
    <property type="entry name" value="HisKA"/>
    <property type="match status" value="1"/>
</dbReference>
<sequence length="498" mass="56488">MKRRIRSIFWLMVVCMVGINGFQAYWLYNTYQITVEQFGRNARETLSSVVQGYQLDLARQFVDKDPGAKDHLVVFQNINDEGQLDRVVVRSKGQKSEAAHGQAGQPQAEKPQVRLMIVEQDKNERAAFQIRRGRRAADTLARKLSKLLINNWGNGRQISLPSLTSNYRKALRLRGIEARLRLDTLSIPLRQEGRPAAAMRSFPQRAGFDLRTPPVLLNPFRELYVQASFEAPTFYILRQMSSLLIGSLLLLALTTGCFLLMLDTILKQRKLSEVKNDFINNMTHELKTPLATVSAAVEALQDFGALKDPRKTDSYLTIARQELRRLSDLVEKVLNIAVEERHDRALQLCTENVRPAELVAELVSRHQLQAPKPVRFEVDIPAQDTVRLDPLHVSGVINNLIDNAIKYSREQVTIAIRGRREGDGWLLSVSDDGLGIPRSYQDAIFDQFFRVPTGNLHPVKGFGLGLYYVRQVIERHGGRVSVRSEPNRGSAFSLWLPD</sequence>
<accession>A0ABP8IDY2</accession>
<dbReference type="Gene3D" id="3.30.565.10">
    <property type="entry name" value="Histidine kinase-like ATPase, C-terminal domain"/>
    <property type="match status" value="1"/>
</dbReference>
<evidence type="ECO:0000256" key="7">
    <source>
        <dbReference type="SAM" id="Phobius"/>
    </source>
</evidence>
<keyword evidence="7" id="KW-0812">Transmembrane</keyword>
<keyword evidence="4" id="KW-0808">Transferase</keyword>
<evidence type="ECO:0000256" key="3">
    <source>
        <dbReference type="ARBA" id="ARBA00022553"/>
    </source>
</evidence>
<keyword evidence="5 9" id="KW-0418">Kinase</keyword>
<comment type="catalytic activity">
    <reaction evidence="1">
        <text>ATP + protein L-histidine = ADP + protein N-phospho-L-histidine.</text>
        <dbReference type="EC" id="2.7.13.3"/>
    </reaction>
</comment>
<dbReference type="EMBL" id="BAABGZ010000020">
    <property type="protein sequence ID" value="GAA4356769.1"/>
    <property type="molecule type" value="Genomic_DNA"/>
</dbReference>
<dbReference type="InterPro" id="IPR004358">
    <property type="entry name" value="Sig_transdc_His_kin-like_C"/>
</dbReference>
<keyword evidence="7" id="KW-0472">Membrane</keyword>
<evidence type="ECO:0000256" key="1">
    <source>
        <dbReference type="ARBA" id="ARBA00000085"/>
    </source>
</evidence>
<dbReference type="SUPFAM" id="SSF55874">
    <property type="entry name" value="ATPase domain of HSP90 chaperone/DNA topoisomerase II/histidine kinase"/>
    <property type="match status" value="1"/>
</dbReference>
<evidence type="ECO:0000256" key="2">
    <source>
        <dbReference type="ARBA" id="ARBA00012438"/>
    </source>
</evidence>
<dbReference type="PRINTS" id="PR00344">
    <property type="entry name" value="BCTRLSENSOR"/>
</dbReference>
<evidence type="ECO:0000313" key="9">
    <source>
        <dbReference type="EMBL" id="GAA4356769.1"/>
    </source>
</evidence>
<keyword evidence="10" id="KW-1185">Reference proteome</keyword>
<dbReference type="InterPro" id="IPR036097">
    <property type="entry name" value="HisK_dim/P_sf"/>
</dbReference>
<evidence type="ECO:0000313" key="10">
    <source>
        <dbReference type="Proteomes" id="UP001501153"/>
    </source>
</evidence>
<organism evidence="9 10">
    <name type="scientific">Hymenobacter saemangeumensis</name>
    <dbReference type="NCBI Taxonomy" id="1084522"/>
    <lineage>
        <taxon>Bacteria</taxon>
        <taxon>Pseudomonadati</taxon>
        <taxon>Bacteroidota</taxon>
        <taxon>Cytophagia</taxon>
        <taxon>Cytophagales</taxon>
        <taxon>Hymenobacteraceae</taxon>
        <taxon>Hymenobacter</taxon>
    </lineage>
</organism>
<dbReference type="InterPro" id="IPR005467">
    <property type="entry name" value="His_kinase_dom"/>
</dbReference>
<proteinExistence type="predicted"/>
<feature type="transmembrane region" description="Helical" evidence="7">
    <location>
        <begin position="7"/>
        <end position="28"/>
    </location>
</feature>
<feature type="transmembrane region" description="Helical" evidence="7">
    <location>
        <begin position="243"/>
        <end position="262"/>
    </location>
</feature>
<dbReference type="Pfam" id="PF02518">
    <property type="entry name" value="HATPase_c"/>
    <property type="match status" value="1"/>
</dbReference>
<dbReference type="SUPFAM" id="SSF47384">
    <property type="entry name" value="Homodimeric domain of signal transducing histidine kinase"/>
    <property type="match status" value="1"/>
</dbReference>
<dbReference type="PANTHER" id="PTHR43711">
    <property type="entry name" value="TWO-COMPONENT HISTIDINE KINASE"/>
    <property type="match status" value="1"/>
</dbReference>
<dbReference type="Proteomes" id="UP001501153">
    <property type="component" value="Unassembled WGS sequence"/>
</dbReference>
<evidence type="ECO:0000256" key="6">
    <source>
        <dbReference type="ARBA" id="ARBA00023012"/>
    </source>
</evidence>
<dbReference type="SMART" id="SM00387">
    <property type="entry name" value="HATPase_c"/>
    <property type="match status" value="1"/>
</dbReference>
<dbReference type="GO" id="GO:0016301">
    <property type="term" value="F:kinase activity"/>
    <property type="evidence" value="ECO:0007669"/>
    <property type="project" value="UniProtKB-KW"/>
</dbReference>
<dbReference type="CDD" id="cd00075">
    <property type="entry name" value="HATPase"/>
    <property type="match status" value="1"/>
</dbReference>
<dbReference type="InterPro" id="IPR036890">
    <property type="entry name" value="HATPase_C_sf"/>
</dbReference>
<dbReference type="InterPro" id="IPR050736">
    <property type="entry name" value="Sensor_HK_Regulatory"/>
</dbReference>
<dbReference type="RefSeq" id="WP_345235976.1">
    <property type="nucleotide sequence ID" value="NZ_BAABGZ010000020.1"/>
</dbReference>
<protein>
    <recommendedName>
        <fullName evidence="2">histidine kinase</fullName>
        <ecNumber evidence="2">2.7.13.3</ecNumber>
    </recommendedName>
</protein>
<reference evidence="10" key="1">
    <citation type="journal article" date="2019" name="Int. J. Syst. Evol. Microbiol.">
        <title>The Global Catalogue of Microorganisms (GCM) 10K type strain sequencing project: providing services to taxonomists for standard genome sequencing and annotation.</title>
        <authorList>
            <consortium name="The Broad Institute Genomics Platform"/>
            <consortium name="The Broad Institute Genome Sequencing Center for Infectious Disease"/>
            <person name="Wu L."/>
            <person name="Ma J."/>
        </authorList>
    </citation>
    <scope>NUCLEOTIDE SEQUENCE [LARGE SCALE GENOMIC DNA]</scope>
    <source>
        <strain evidence="10">JCM 17923</strain>
    </source>
</reference>
<dbReference type="PROSITE" id="PS50109">
    <property type="entry name" value="HIS_KIN"/>
    <property type="match status" value="1"/>
</dbReference>
<dbReference type="CDD" id="cd00082">
    <property type="entry name" value="HisKA"/>
    <property type="match status" value="1"/>
</dbReference>
<comment type="caution">
    <text evidence="9">The sequence shown here is derived from an EMBL/GenBank/DDBJ whole genome shotgun (WGS) entry which is preliminary data.</text>
</comment>
<dbReference type="InterPro" id="IPR003594">
    <property type="entry name" value="HATPase_dom"/>
</dbReference>
<name>A0ABP8IDY2_9BACT</name>
<gene>
    <name evidence="9" type="ORF">GCM10023185_20880</name>
</gene>